<dbReference type="RefSeq" id="XP_047782409.1">
    <property type="nucleotide sequence ID" value="XM_047921444.1"/>
</dbReference>
<gene>
    <name evidence="1" type="ORF">C8Q71DRAFT_721377</name>
</gene>
<evidence type="ECO:0000313" key="2">
    <source>
        <dbReference type="Proteomes" id="UP000814176"/>
    </source>
</evidence>
<sequence>MSHVELKPLVFIASGFYIRTRGMSASPSDFWVPCVIAIIEHRARKYSLYIVDGFVRGRSFVSPFKVSWKSVTVQDSAVLAWWDGTYLHQFVLGGSNDPTVTFVGLAQAFMTGMHFAHQARKALEERLMACFQAVPSSLPSQSGQFFLTLARLIAELNQQMDVDDD</sequence>
<comment type="caution">
    <text evidence="1">The sequence shown here is derived from an EMBL/GenBank/DDBJ whole genome shotgun (WGS) entry which is preliminary data.</text>
</comment>
<name>A0ABQ8KR88_9APHY</name>
<dbReference type="EMBL" id="JADCUA010000004">
    <property type="protein sequence ID" value="KAH9840943.1"/>
    <property type="molecule type" value="Genomic_DNA"/>
</dbReference>
<organism evidence="1 2">
    <name type="scientific">Rhodofomes roseus</name>
    <dbReference type="NCBI Taxonomy" id="34475"/>
    <lineage>
        <taxon>Eukaryota</taxon>
        <taxon>Fungi</taxon>
        <taxon>Dikarya</taxon>
        <taxon>Basidiomycota</taxon>
        <taxon>Agaricomycotina</taxon>
        <taxon>Agaricomycetes</taxon>
        <taxon>Polyporales</taxon>
        <taxon>Rhodofomes</taxon>
    </lineage>
</organism>
<protein>
    <submittedName>
        <fullName evidence="1">Uncharacterized protein</fullName>
    </submittedName>
</protein>
<dbReference type="Proteomes" id="UP000814176">
    <property type="component" value="Unassembled WGS sequence"/>
</dbReference>
<proteinExistence type="predicted"/>
<evidence type="ECO:0000313" key="1">
    <source>
        <dbReference type="EMBL" id="KAH9840943.1"/>
    </source>
</evidence>
<reference evidence="1 2" key="1">
    <citation type="journal article" date="2021" name="Environ. Microbiol.">
        <title>Gene family expansions and transcriptome signatures uncover fungal adaptations to wood decay.</title>
        <authorList>
            <person name="Hage H."/>
            <person name="Miyauchi S."/>
            <person name="Viragh M."/>
            <person name="Drula E."/>
            <person name="Min B."/>
            <person name="Chaduli D."/>
            <person name="Navarro D."/>
            <person name="Favel A."/>
            <person name="Norest M."/>
            <person name="Lesage-Meessen L."/>
            <person name="Balint B."/>
            <person name="Merenyi Z."/>
            <person name="de Eugenio L."/>
            <person name="Morin E."/>
            <person name="Martinez A.T."/>
            <person name="Baldrian P."/>
            <person name="Stursova M."/>
            <person name="Martinez M.J."/>
            <person name="Novotny C."/>
            <person name="Magnuson J.K."/>
            <person name="Spatafora J.W."/>
            <person name="Maurice S."/>
            <person name="Pangilinan J."/>
            <person name="Andreopoulos W."/>
            <person name="LaButti K."/>
            <person name="Hundley H."/>
            <person name="Na H."/>
            <person name="Kuo A."/>
            <person name="Barry K."/>
            <person name="Lipzen A."/>
            <person name="Henrissat B."/>
            <person name="Riley R."/>
            <person name="Ahrendt S."/>
            <person name="Nagy L.G."/>
            <person name="Grigoriev I.V."/>
            <person name="Martin F."/>
            <person name="Rosso M.N."/>
        </authorList>
    </citation>
    <scope>NUCLEOTIDE SEQUENCE [LARGE SCALE GENOMIC DNA]</scope>
    <source>
        <strain evidence="1 2">CIRM-BRFM 1785</strain>
    </source>
</reference>
<accession>A0ABQ8KR88</accession>
<dbReference type="GeneID" id="72002176"/>
<keyword evidence="2" id="KW-1185">Reference proteome</keyword>